<dbReference type="Gene3D" id="3.40.50.2300">
    <property type="match status" value="1"/>
</dbReference>
<dbReference type="InterPro" id="IPR050595">
    <property type="entry name" value="Bact_response_regulator"/>
</dbReference>
<evidence type="ECO:0000313" key="4">
    <source>
        <dbReference type="EMBL" id="EFL51948.1"/>
    </source>
</evidence>
<dbReference type="SMART" id="SM00448">
    <property type="entry name" value="REC"/>
    <property type="match status" value="1"/>
</dbReference>
<dbReference type="AlphaFoldDB" id="E1JU18"/>
<protein>
    <submittedName>
        <fullName evidence="4">Response regulator receiver protein</fullName>
    </submittedName>
</protein>
<accession>E1JU18</accession>
<dbReference type="GO" id="GO:0000160">
    <property type="term" value="P:phosphorelay signal transduction system"/>
    <property type="evidence" value="ECO:0007669"/>
    <property type="project" value="InterPro"/>
</dbReference>
<evidence type="ECO:0000256" key="1">
    <source>
        <dbReference type="ARBA" id="ARBA00022553"/>
    </source>
</evidence>
<proteinExistence type="predicted"/>
<dbReference type="EMBL" id="AECZ01000006">
    <property type="protein sequence ID" value="EFL51948.1"/>
    <property type="molecule type" value="Genomic_DNA"/>
</dbReference>
<dbReference type="InterPro" id="IPR011006">
    <property type="entry name" value="CheY-like_superfamily"/>
</dbReference>
<dbReference type="Pfam" id="PF00072">
    <property type="entry name" value="Response_reg"/>
    <property type="match status" value="1"/>
</dbReference>
<keyword evidence="1 2" id="KW-0597">Phosphoprotein</keyword>
<evidence type="ECO:0000256" key="2">
    <source>
        <dbReference type="PROSITE-ProRule" id="PRU00169"/>
    </source>
</evidence>
<dbReference type="SUPFAM" id="SSF52172">
    <property type="entry name" value="CheY-like"/>
    <property type="match status" value="1"/>
</dbReference>
<feature type="domain" description="Response regulatory" evidence="3">
    <location>
        <begin position="5"/>
        <end position="120"/>
    </location>
</feature>
<dbReference type="InterPro" id="IPR001789">
    <property type="entry name" value="Sig_transdc_resp-reg_receiver"/>
</dbReference>
<dbReference type="Proteomes" id="UP000006250">
    <property type="component" value="Unassembled WGS sequence"/>
</dbReference>
<dbReference type="OrthoDB" id="9786548at2"/>
<keyword evidence="5" id="KW-1185">Reference proteome</keyword>
<feature type="modified residue" description="4-aspartylphosphate" evidence="2">
    <location>
        <position position="53"/>
    </location>
</feature>
<name>E1JU18_SOLFR</name>
<comment type="caution">
    <text evidence="4">The sequence shown here is derived from an EMBL/GenBank/DDBJ whole genome shotgun (WGS) entry which is preliminary data.</text>
</comment>
<sequence>MPHKRILTVDDAKSVRGLVSQTLRQAGYDIAEAVDGADALEKASEGIDMVITDLNMPGMGGLELITRLRERADTRFTPILVLTTESQSDTRRRAVSAGASGWIVKPFAPEVLLALVRRFLC</sequence>
<dbReference type="RefSeq" id="WP_005991908.1">
    <property type="nucleotide sequence ID" value="NZ_AECZ01000006.1"/>
</dbReference>
<dbReference type="PANTHER" id="PTHR44591">
    <property type="entry name" value="STRESS RESPONSE REGULATOR PROTEIN 1"/>
    <property type="match status" value="1"/>
</dbReference>
<gene>
    <name evidence="4" type="ORF">DesfrDRAFT_1117</name>
</gene>
<dbReference type="STRING" id="596151.DesfrDRAFT_1117"/>
<evidence type="ECO:0000313" key="5">
    <source>
        <dbReference type="Proteomes" id="UP000006250"/>
    </source>
</evidence>
<evidence type="ECO:0000259" key="3">
    <source>
        <dbReference type="PROSITE" id="PS50110"/>
    </source>
</evidence>
<dbReference type="eggNOG" id="COG0745">
    <property type="taxonomic scope" value="Bacteria"/>
</dbReference>
<dbReference type="PANTHER" id="PTHR44591:SF25">
    <property type="entry name" value="CHEMOTAXIS TWO-COMPONENT RESPONSE REGULATOR"/>
    <property type="match status" value="1"/>
</dbReference>
<dbReference type="PROSITE" id="PS50110">
    <property type="entry name" value="RESPONSE_REGULATORY"/>
    <property type="match status" value="1"/>
</dbReference>
<organism evidence="4 5">
    <name type="scientific">Solidesulfovibrio fructosivorans JJ]</name>
    <dbReference type="NCBI Taxonomy" id="596151"/>
    <lineage>
        <taxon>Bacteria</taxon>
        <taxon>Pseudomonadati</taxon>
        <taxon>Thermodesulfobacteriota</taxon>
        <taxon>Desulfovibrionia</taxon>
        <taxon>Desulfovibrionales</taxon>
        <taxon>Desulfovibrionaceae</taxon>
        <taxon>Solidesulfovibrio</taxon>
    </lineage>
</organism>
<reference evidence="4 5" key="1">
    <citation type="submission" date="2010-08" db="EMBL/GenBank/DDBJ databases">
        <title>The draft genome of Desulfovibrio fructosovorans JJ.</title>
        <authorList>
            <consortium name="US DOE Joint Genome Institute (JGI-PGF)"/>
            <person name="Lucas S."/>
            <person name="Copeland A."/>
            <person name="Lapidus A."/>
            <person name="Cheng J.-F."/>
            <person name="Bruce D."/>
            <person name="Goodwin L."/>
            <person name="Pitluck S."/>
            <person name="Land M.L."/>
            <person name="Hauser L."/>
            <person name="Chang Y.-J."/>
            <person name="Jeffries C."/>
            <person name="Wall J.D."/>
            <person name="Stahl D.A."/>
            <person name="Arkin A.P."/>
            <person name="Dehal P."/>
            <person name="Stolyar S.M."/>
            <person name="Hazen T.C."/>
            <person name="Woyke T.J."/>
        </authorList>
    </citation>
    <scope>NUCLEOTIDE SEQUENCE [LARGE SCALE GENOMIC DNA]</scope>
    <source>
        <strain evidence="4 5">JJ</strain>
    </source>
</reference>